<protein>
    <submittedName>
        <fullName evidence="8">SusD-like starch-binding protein associating with outer membrane</fullName>
    </submittedName>
</protein>
<dbReference type="InterPro" id="IPR011990">
    <property type="entry name" value="TPR-like_helical_dom_sf"/>
</dbReference>
<dbReference type="EMBL" id="SNYV01000011">
    <property type="protein sequence ID" value="TDQ79715.1"/>
    <property type="molecule type" value="Genomic_DNA"/>
</dbReference>
<evidence type="ECO:0000256" key="3">
    <source>
        <dbReference type="ARBA" id="ARBA00022729"/>
    </source>
</evidence>
<gene>
    <name evidence="8" type="ORF">CLV99_1163</name>
</gene>
<accession>A0A4R6WMX7</accession>
<dbReference type="InterPro" id="IPR012944">
    <property type="entry name" value="SusD_RagB_dom"/>
</dbReference>
<dbReference type="SUPFAM" id="SSF48452">
    <property type="entry name" value="TPR-like"/>
    <property type="match status" value="1"/>
</dbReference>
<feature type="domain" description="SusD-like N-terminal" evidence="7">
    <location>
        <begin position="28"/>
        <end position="237"/>
    </location>
</feature>
<dbReference type="OrthoDB" id="1094477at2"/>
<evidence type="ECO:0000259" key="7">
    <source>
        <dbReference type="Pfam" id="PF14322"/>
    </source>
</evidence>
<dbReference type="Pfam" id="PF14322">
    <property type="entry name" value="SusD-like_3"/>
    <property type="match status" value="1"/>
</dbReference>
<dbReference type="Gene3D" id="1.25.40.390">
    <property type="match status" value="1"/>
</dbReference>
<organism evidence="8 9">
    <name type="scientific">Sphingobacterium yanglingense</name>
    <dbReference type="NCBI Taxonomy" id="1437280"/>
    <lineage>
        <taxon>Bacteria</taxon>
        <taxon>Pseudomonadati</taxon>
        <taxon>Bacteroidota</taxon>
        <taxon>Sphingobacteriia</taxon>
        <taxon>Sphingobacteriales</taxon>
        <taxon>Sphingobacteriaceae</taxon>
        <taxon>Sphingobacterium</taxon>
    </lineage>
</organism>
<evidence type="ECO:0000259" key="6">
    <source>
        <dbReference type="Pfam" id="PF07980"/>
    </source>
</evidence>
<dbReference type="Proteomes" id="UP000295292">
    <property type="component" value="Unassembled WGS sequence"/>
</dbReference>
<dbReference type="Pfam" id="PF07980">
    <property type="entry name" value="SusD_RagB"/>
    <property type="match status" value="1"/>
</dbReference>
<name>A0A4R6WMX7_9SPHI</name>
<evidence type="ECO:0000256" key="2">
    <source>
        <dbReference type="ARBA" id="ARBA00006275"/>
    </source>
</evidence>
<comment type="subcellular location">
    <subcellularLocation>
        <location evidence="1">Cell outer membrane</location>
    </subcellularLocation>
</comment>
<keyword evidence="3" id="KW-0732">Signal</keyword>
<dbReference type="InterPro" id="IPR033985">
    <property type="entry name" value="SusD-like_N"/>
</dbReference>
<evidence type="ECO:0000313" key="9">
    <source>
        <dbReference type="Proteomes" id="UP000295292"/>
    </source>
</evidence>
<keyword evidence="4" id="KW-0472">Membrane</keyword>
<proteinExistence type="inferred from homology"/>
<evidence type="ECO:0000256" key="5">
    <source>
        <dbReference type="ARBA" id="ARBA00023237"/>
    </source>
</evidence>
<evidence type="ECO:0000313" key="8">
    <source>
        <dbReference type="EMBL" id="TDQ79715.1"/>
    </source>
</evidence>
<keyword evidence="9" id="KW-1185">Reference proteome</keyword>
<evidence type="ECO:0000256" key="4">
    <source>
        <dbReference type="ARBA" id="ARBA00023136"/>
    </source>
</evidence>
<dbReference type="GO" id="GO:0009279">
    <property type="term" value="C:cell outer membrane"/>
    <property type="evidence" value="ECO:0007669"/>
    <property type="project" value="UniProtKB-SubCell"/>
</dbReference>
<feature type="domain" description="RagB/SusD" evidence="6">
    <location>
        <begin position="379"/>
        <end position="512"/>
    </location>
</feature>
<dbReference type="AlphaFoldDB" id="A0A4R6WMX7"/>
<dbReference type="PROSITE" id="PS51257">
    <property type="entry name" value="PROKAR_LIPOPROTEIN"/>
    <property type="match status" value="1"/>
</dbReference>
<comment type="similarity">
    <text evidence="2">Belongs to the SusD family.</text>
</comment>
<reference evidence="8 9" key="1">
    <citation type="submission" date="2019-03" db="EMBL/GenBank/DDBJ databases">
        <title>Genomic Encyclopedia of Archaeal and Bacterial Type Strains, Phase II (KMG-II): from individual species to whole genera.</title>
        <authorList>
            <person name="Goeker M."/>
        </authorList>
    </citation>
    <scope>NUCLEOTIDE SEQUENCE [LARGE SCALE GENOMIC DNA]</scope>
    <source>
        <strain evidence="8 9">DSM 28353</strain>
    </source>
</reference>
<evidence type="ECO:0000256" key="1">
    <source>
        <dbReference type="ARBA" id="ARBA00004442"/>
    </source>
</evidence>
<comment type="caution">
    <text evidence="8">The sequence shown here is derived from an EMBL/GenBank/DDBJ whole genome shotgun (WGS) entry which is preliminary data.</text>
</comment>
<sequence>MKTTIKNTSKLSLAILISGALSFSSCNKFLEEKPSKSSDLVVTTTDQLDALLNRYSTFYSEGNRTAIFSTDDYNFNKQIYDARPATFAMAAVEFALWDIDYVQDDTRENFWKNEYNKIFNANMVLENLSRVSGSQADKDRLKADAHLIRAYSYLALADTYCLPYTEANKNELGVPIKLTTSFEEPTARAPLHAVYAQIESDLAEALKVNVPLVQQGRARHWRANTAAVNGFAARYYLMRNDYNKALDFANKALSEYSTFVDYNTDMRYGRSSTVNINTGTPEAKTVTLQFPYTHDNQSDFTDMLQWKEFLYFRMLNHESWWYIPSQELIDLYDKANDLRYEYHFVEGYSYDRGMTKPAYDWPGYVFFYKDRIPSGPTVAEMTLIKAECQARLDQASAAMTTVNTLRAKRMKPGAWVNLQASSKDEAIKKVLEERRREMPYTQRWSDIRRFNNNDYAGDDVLLSRSFYPYNASTVQMDQPIKTYQLPKDSRRFAVPIPRTEIISSQGVIVQNTY</sequence>
<keyword evidence="5" id="KW-0998">Cell outer membrane</keyword>
<dbReference type="RefSeq" id="WP_133583484.1">
    <property type="nucleotide sequence ID" value="NZ_SNYV01000011.1"/>
</dbReference>